<dbReference type="Proteomes" id="UP001623661">
    <property type="component" value="Unassembled WGS sequence"/>
</dbReference>
<sequence length="47" mass="5755">MKDFEPFGENLLVAQPKKFGNFKKQVEIHFKALYDEFRHRCTLLKRR</sequence>
<evidence type="ECO:0008006" key="3">
    <source>
        <dbReference type="Google" id="ProtNLM"/>
    </source>
</evidence>
<name>A0ABW8TQM7_9CLOT</name>
<gene>
    <name evidence="1" type="ORF">ACJDUH_02370</name>
</gene>
<protein>
    <recommendedName>
        <fullName evidence="3">Transposase</fullName>
    </recommendedName>
</protein>
<accession>A0ABW8TQM7</accession>
<organism evidence="1 2">
    <name type="scientific">Candidatus Clostridium radicumherbarum</name>
    <dbReference type="NCBI Taxonomy" id="3381662"/>
    <lineage>
        <taxon>Bacteria</taxon>
        <taxon>Bacillati</taxon>
        <taxon>Bacillota</taxon>
        <taxon>Clostridia</taxon>
        <taxon>Eubacteriales</taxon>
        <taxon>Clostridiaceae</taxon>
        <taxon>Clostridium</taxon>
    </lineage>
</organism>
<dbReference type="RefSeq" id="WP_406763548.1">
    <property type="nucleotide sequence ID" value="NZ_JBJHZY010000001.1"/>
</dbReference>
<reference evidence="1 2" key="1">
    <citation type="submission" date="2024-11" db="EMBL/GenBank/DDBJ databases">
        <authorList>
            <person name="Heng Y.C."/>
            <person name="Lim A.C.H."/>
            <person name="Lee J.K.Y."/>
            <person name="Kittelmann S."/>
        </authorList>
    </citation>
    <scope>NUCLEOTIDE SEQUENCE [LARGE SCALE GENOMIC DNA]</scope>
    <source>
        <strain evidence="1 2">WILCCON 0202</strain>
    </source>
</reference>
<evidence type="ECO:0000313" key="2">
    <source>
        <dbReference type="Proteomes" id="UP001623661"/>
    </source>
</evidence>
<keyword evidence="2" id="KW-1185">Reference proteome</keyword>
<comment type="caution">
    <text evidence="1">The sequence shown here is derived from an EMBL/GenBank/DDBJ whole genome shotgun (WGS) entry which is preliminary data.</text>
</comment>
<proteinExistence type="predicted"/>
<evidence type="ECO:0000313" key="1">
    <source>
        <dbReference type="EMBL" id="MFL0266933.1"/>
    </source>
</evidence>
<dbReference type="EMBL" id="JBJHZY010000001">
    <property type="protein sequence ID" value="MFL0266933.1"/>
    <property type="molecule type" value="Genomic_DNA"/>
</dbReference>